<dbReference type="InterPro" id="IPR007021">
    <property type="entry name" value="DUF659"/>
</dbReference>
<evidence type="ECO:0000256" key="8">
    <source>
        <dbReference type="SAM" id="Phobius"/>
    </source>
</evidence>
<dbReference type="PRINTS" id="PR00364">
    <property type="entry name" value="DISEASERSIST"/>
</dbReference>
<reference evidence="14 15" key="1">
    <citation type="journal article" date="2021" name="Nat. Commun.">
        <title>Incipient diploidization of the medicinal plant Perilla within 10,000 years.</title>
        <authorList>
            <person name="Zhang Y."/>
            <person name="Shen Q."/>
            <person name="Leng L."/>
            <person name="Zhang D."/>
            <person name="Chen S."/>
            <person name="Shi Y."/>
            <person name="Ning Z."/>
            <person name="Chen S."/>
        </authorList>
    </citation>
    <scope>NUCLEOTIDE SEQUENCE [LARGE SCALE GENOMIC DNA]</scope>
    <source>
        <strain evidence="15">cv. PC099</strain>
    </source>
</reference>
<evidence type="ECO:0000259" key="13">
    <source>
        <dbReference type="Pfam" id="PF23598"/>
    </source>
</evidence>
<keyword evidence="3" id="KW-0677">Repeat</keyword>
<feature type="domain" description="Disease resistance protein winged helix" evidence="12">
    <location>
        <begin position="913"/>
        <end position="985"/>
    </location>
</feature>
<dbReference type="PANTHER" id="PTHR23155:SF1193">
    <property type="entry name" value="DISEASE RESISTANCE PROTEIN RPP13-RELATED"/>
    <property type="match status" value="1"/>
</dbReference>
<dbReference type="GO" id="GO:0005524">
    <property type="term" value="F:ATP binding"/>
    <property type="evidence" value="ECO:0007669"/>
    <property type="project" value="UniProtKB-KW"/>
</dbReference>
<dbReference type="PANTHER" id="PTHR23155">
    <property type="entry name" value="DISEASE RESISTANCE PROTEIN RP"/>
    <property type="match status" value="1"/>
</dbReference>
<evidence type="ECO:0000256" key="5">
    <source>
        <dbReference type="ARBA" id="ARBA00022821"/>
    </source>
</evidence>
<feature type="region of interest" description="Disordered" evidence="7">
    <location>
        <begin position="44"/>
        <end position="65"/>
    </location>
</feature>
<evidence type="ECO:0000256" key="2">
    <source>
        <dbReference type="ARBA" id="ARBA00022614"/>
    </source>
</evidence>
<accession>A0AAD4JS61</accession>
<dbReference type="Pfam" id="PF18052">
    <property type="entry name" value="Rx_N"/>
    <property type="match status" value="1"/>
</dbReference>
<dbReference type="Gene3D" id="1.10.10.10">
    <property type="entry name" value="Winged helix-like DNA-binding domain superfamily/Winged helix DNA-binding domain"/>
    <property type="match status" value="1"/>
</dbReference>
<dbReference type="GO" id="GO:0051607">
    <property type="term" value="P:defense response to virus"/>
    <property type="evidence" value="ECO:0007669"/>
    <property type="project" value="UniProtKB-ARBA"/>
</dbReference>
<dbReference type="Gene3D" id="3.80.10.10">
    <property type="entry name" value="Ribonuclease Inhibitor"/>
    <property type="match status" value="1"/>
</dbReference>
<evidence type="ECO:0000256" key="6">
    <source>
        <dbReference type="ARBA" id="ARBA00022840"/>
    </source>
</evidence>
<dbReference type="SUPFAM" id="SSF52058">
    <property type="entry name" value="L domain-like"/>
    <property type="match status" value="1"/>
</dbReference>
<dbReference type="Gene3D" id="1.10.8.430">
    <property type="entry name" value="Helical domain of apoptotic protease-activating factors"/>
    <property type="match status" value="1"/>
</dbReference>
<dbReference type="Gene3D" id="1.20.5.4130">
    <property type="match status" value="1"/>
</dbReference>
<keyword evidence="6" id="KW-0067">ATP-binding</keyword>
<dbReference type="Proteomes" id="UP001190926">
    <property type="component" value="Unassembled WGS sequence"/>
</dbReference>
<dbReference type="InterPro" id="IPR012337">
    <property type="entry name" value="RNaseH-like_sf"/>
</dbReference>
<keyword evidence="8" id="KW-0472">Membrane</keyword>
<evidence type="ECO:0000256" key="3">
    <source>
        <dbReference type="ARBA" id="ARBA00022737"/>
    </source>
</evidence>
<evidence type="ECO:0000313" key="14">
    <source>
        <dbReference type="EMBL" id="KAH6838113.1"/>
    </source>
</evidence>
<dbReference type="InterPro" id="IPR058922">
    <property type="entry name" value="WHD_DRP"/>
</dbReference>
<dbReference type="CDD" id="cd14798">
    <property type="entry name" value="RX-CC_like"/>
    <property type="match status" value="1"/>
</dbReference>
<dbReference type="FunFam" id="1.10.10.10:FF:000322">
    <property type="entry name" value="Probable disease resistance protein At1g63360"/>
    <property type="match status" value="1"/>
</dbReference>
<sequence length="1378" mass="156824">MYGGVYRIKAHIAGIRGNVASCIKASKEDRELCNNAINEAKLKKKQKSDEDKEMRSGVNINNDGREDTIDVDQLQESFGSMKSARSLGPMDKFASQISPEMSLNSEKSKLRNQNISDLDSFKMMLEAVGQFGPGLMPPTRYEASDTFLKKEVDRTKSLLKSHEEKWKLKGCSIMTDGCEVIFEYVDQCIEEVGPDNVVQIVTDNAANNMGAAKLLKEKRPTIFWTSCGAHTIDLMLESIAKQERFKKVIDQAKSITIFLYAHHQVLAMMRAFTKKKDIVRPGVTRFASAFLTLQSLNDSRTELKAMFGSPEWELCKYSKSKKGKDVYGIVMSLGFWSGVGLCLQVFTPLIKVLRIADGDTKRSMGFLYGELIQAKEDIKISLSNLPKNYEPIIEVIDGLMKGRLDTSLHLTAYLLNPFYHYNNSFIQLDKDVVLGMMDCIDVMYPGDISVQDKILNEEFPIYREKKLIFGKPLATGSWFPFGEREREREREGGRGREMADAAVEFLLNNLKDLLLYHSKLITETKSQIESLEKDLRIFKAFLKDSVKKRRKDEQTKVLVQNIRDVVYEVEDVLDAFVTQLIEKKSKNYFLKFWKSPVDLHTIGKQVEDVKKKVEQARIDYANHKVSDEHESQKPEVRPPREKDVVGFEDVMEELIRRLTEETNDFDVVSLIGMFGLGKTTLAWKLFNDPAILYEFPIRIWLSISQEFSDKDIFLGILKEFTSITEEIRQKDDRELARTVASHLQTASFLIVMDDVWTPADWDRLRIALPKDNTKGKVLITSRNVDVGKYASCPRPPHELRFFTQKESWELLRLEALRKPDCPSELEGVGQRIARDCQGLPLAIVVIGGILATKFSASDISSMRKEWDKVSKRVSAYLLDDKENDLAARMKNFISLSYDKLPYHLRACFLYLGMFPEDYEIPASKLIRIWIGEGFIQQDIEHSSSLEETAEKYLADLINRNLVRIDKFKPDGKVKTCRIHDTLRDFCRAEAGNDNENFLQEIKFNNGVFAPPVSELHKYRRLSIHSNCLDFISSKPIGPRVRSFVCLSKDEFTLPPENIPDILAAFKLLRVLDIKPITFPKINSDIFQLVHVRYIALSLNLPTLPSKFSQLWNIQTLIVDTTSRTLEVKADIWNMKQLRHFKTNASATLPKPSKDSKHGAELQTLGTISVESCTAERFDRASNLKKLGIRGQLALLLEGKMGSFDSLGKMKYLEKLKLINDVHPRPASEGILRGLPEPYKFPPKLRSLTLVATFLSWNVMSSILGLLENLEVLKLKDKAFMGDTWKTVGAFQRLEFLHIEHTDLAVWEASPHHFPALKGLVLRNCEKLLGIPAGLAEVASLRMLDLHVCAFAAASASEIHEAKIKTQPAFKLSIFPPIK</sequence>
<evidence type="ECO:0000256" key="4">
    <source>
        <dbReference type="ARBA" id="ARBA00022741"/>
    </source>
</evidence>
<feature type="transmembrane region" description="Helical" evidence="8">
    <location>
        <begin position="326"/>
        <end position="346"/>
    </location>
</feature>
<dbReference type="Pfam" id="PF23559">
    <property type="entry name" value="WHD_DRP"/>
    <property type="match status" value="1"/>
</dbReference>
<dbReference type="InterPro" id="IPR036388">
    <property type="entry name" value="WH-like_DNA-bd_sf"/>
</dbReference>
<dbReference type="InterPro" id="IPR044974">
    <property type="entry name" value="Disease_R_plants"/>
</dbReference>
<evidence type="ECO:0000259" key="10">
    <source>
        <dbReference type="Pfam" id="PF04937"/>
    </source>
</evidence>
<feature type="domain" description="DUF659" evidence="10">
    <location>
        <begin position="179"/>
        <end position="255"/>
    </location>
</feature>
<keyword evidence="15" id="KW-1185">Reference proteome</keyword>
<name>A0AAD4JS61_PERFH</name>
<dbReference type="Gene3D" id="3.40.50.300">
    <property type="entry name" value="P-loop containing nucleotide triphosphate hydrolases"/>
    <property type="match status" value="1"/>
</dbReference>
<keyword evidence="5" id="KW-0611">Plant defense</keyword>
<protein>
    <submittedName>
        <fullName evidence="14">Uncharacterized protein</fullName>
    </submittedName>
</protein>
<dbReference type="InterPro" id="IPR038005">
    <property type="entry name" value="RX-like_CC"/>
</dbReference>
<evidence type="ECO:0000256" key="1">
    <source>
        <dbReference type="ARBA" id="ARBA00008894"/>
    </source>
</evidence>
<dbReference type="FunFam" id="3.40.50.300:FF:001091">
    <property type="entry name" value="Probable disease resistance protein At1g61300"/>
    <property type="match status" value="1"/>
</dbReference>
<proteinExistence type="inferred from homology"/>
<dbReference type="SUPFAM" id="SSF52540">
    <property type="entry name" value="P-loop containing nucleoside triphosphate hydrolases"/>
    <property type="match status" value="1"/>
</dbReference>
<gene>
    <name evidence="14" type="ORF">C2S53_001204</name>
</gene>
<keyword evidence="8" id="KW-0812">Transmembrane</keyword>
<dbReference type="InterPro" id="IPR055414">
    <property type="entry name" value="LRR_R13L4/SHOC2-like"/>
</dbReference>
<keyword evidence="8" id="KW-1133">Transmembrane helix</keyword>
<keyword evidence="4" id="KW-0547">Nucleotide-binding</keyword>
<feature type="domain" description="Disease resistance R13L4/SHOC-2-like LRR" evidence="13">
    <location>
        <begin position="1040"/>
        <end position="1325"/>
    </location>
</feature>
<dbReference type="InterPro" id="IPR041118">
    <property type="entry name" value="Rx_N"/>
</dbReference>
<evidence type="ECO:0000313" key="15">
    <source>
        <dbReference type="Proteomes" id="UP001190926"/>
    </source>
</evidence>
<dbReference type="GO" id="GO:0043531">
    <property type="term" value="F:ADP binding"/>
    <property type="evidence" value="ECO:0007669"/>
    <property type="project" value="InterPro"/>
</dbReference>
<evidence type="ECO:0000259" key="12">
    <source>
        <dbReference type="Pfam" id="PF23559"/>
    </source>
</evidence>
<feature type="domain" description="NB-ARC" evidence="9">
    <location>
        <begin position="648"/>
        <end position="820"/>
    </location>
</feature>
<dbReference type="InterPro" id="IPR027417">
    <property type="entry name" value="P-loop_NTPase"/>
</dbReference>
<feature type="domain" description="Disease resistance N-terminal" evidence="11">
    <location>
        <begin position="502"/>
        <end position="592"/>
    </location>
</feature>
<dbReference type="InterPro" id="IPR032675">
    <property type="entry name" value="LRR_dom_sf"/>
</dbReference>
<dbReference type="Pfam" id="PF00931">
    <property type="entry name" value="NB-ARC"/>
    <property type="match status" value="1"/>
</dbReference>
<keyword evidence="2" id="KW-0433">Leucine-rich repeat</keyword>
<comment type="caution">
    <text evidence="14">The sequence shown here is derived from an EMBL/GenBank/DDBJ whole genome shotgun (WGS) entry which is preliminary data.</text>
</comment>
<dbReference type="SUPFAM" id="SSF53098">
    <property type="entry name" value="Ribonuclease H-like"/>
    <property type="match status" value="1"/>
</dbReference>
<comment type="similarity">
    <text evidence="1">Belongs to the disease resistance NB-LRR family.</text>
</comment>
<dbReference type="GO" id="GO:0098542">
    <property type="term" value="P:defense response to other organism"/>
    <property type="evidence" value="ECO:0007669"/>
    <property type="project" value="TreeGrafter"/>
</dbReference>
<evidence type="ECO:0000259" key="11">
    <source>
        <dbReference type="Pfam" id="PF18052"/>
    </source>
</evidence>
<dbReference type="InterPro" id="IPR002182">
    <property type="entry name" value="NB-ARC"/>
</dbReference>
<dbReference type="Pfam" id="PF23598">
    <property type="entry name" value="LRR_14"/>
    <property type="match status" value="1"/>
</dbReference>
<dbReference type="EMBL" id="SDAM02000001">
    <property type="protein sequence ID" value="KAH6838113.1"/>
    <property type="molecule type" value="Genomic_DNA"/>
</dbReference>
<organism evidence="14 15">
    <name type="scientific">Perilla frutescens var. hirtella</name>
    <name type="common">Perilla citriodora</name>
    <name type="synonym">Perilla setoyensis</name>
    <dbReference type="NCBI Taxonomy" id="608512"/>
    <lineage>
        <taxon>Eukaryota</taxon>
        <taxon>Viridiplantae</taxon>
        <taxon>Streptophyta</taxon>
        <taxon>Embryophyta</taxon>
        <taxon>Tracheophyta</taxon>
        <taxon>Spermatophyta</taxon>
        <taxon>Magnoliopsida</taxon>
        <taxon>eudicotyledons</taxon>
        <taxon>Gunneridae</taxon>
        <taxon>Pentapetalae</taxon>
        <taxon>asterids</taxon>
        <taxon>lamiids</taxon>
        <taxon>Lamiales</taxon>
        <taxon>Lamiaceae</taxon>
        <taxon>Nepetoideae</taxon>
        <taxon>Elsholtzieae</taxon>
        <taxon>Perilla</taxon>
    </lineage>
</organism>
<dbReference type="Pfam" id="PF04937">
    <property type="entry name" value="DUF659"/>
    <property type="match status" value="1"/>
</dbReference>
<evidence type="ECO:0000259" key="9">
    <source>
        <dbReference type="Pfam" id="PF00931"/>
    </source>
</evidence>
<evidence type="ECO:0000256" key="7">
    <source>
        <dbReference type="SAM" id="MobiDB-lite"/>
    </source>
</evidence>
<dbReference type="InterPro" id="IPR042197">
    <property type="entry name" value="Apaf_helical"/>
</dbReference>